<evidence type="ECO:0008006" key="5">
    <source>
        <dbReference type="Google" id="ProtNLM"/>
    </source>
</evidence>
<sequence length="546" mass="58649">MFSQLSFLIPFLVLVSTNAQDFTIPPQWRKPTLSTFVSSRRAIAKSVIDSVLPHFNATSGLIDSAATILYLIIAESIWDTVNAYFVTPEDASAGEHPLKDKQIASTCNGATTAGAVFFSADKTSTGVNGETVCAFMALSAYLYEATNQDQYHNAATLSAEFIKAHLYNGAIIIDSIALSDCAVVAEAVTYNSGFFIDGLSVYANYTNNSDWSTFLGDLITSTDKEKDALTNSFGQALKAIFIRGLHVAWSRSPPGSDVAKLIEAFVLVQYNALMDWASYPGTNEFSPRWLGPASSDHLPWGQAAAIDVPQRCYFEDDAGPRSDSTGSVTMHQSQTVSASTSPDNFTSGAKSTNIGLIAGLSVAGVVFACIVLRAVPFPYATEEEREPKWAPGSPSSPLHRQGDIRPFLLSNNMSTPTSEKSRADSRAPGGSSPLIESHLDRPNSFGTETVPRQGATSHDPDTETTRGTVGSVSHLQSNTTSRERERGGNRSGRAAGHVRGGAEPWMIPRLVRKLNRALAMLPAPARSEQGGTEHPPEYQNIAPSSR</sequence>
<organism evidence="3 4">
    <name type="scientific">Meripilus lineatus</name>
    <dbReference type="NCBI Taxonomy" id="2056292"/>
    <lineage>
        <taxon>Eukaryota</taxon>
        <taxon>Fungi</taxon>
        <taxon>Dikarya</taxon>
        <taxon>Basidiomycota</taxon>
        <taxon>Agaricomycotina</taxon>
        <taxon>Agaricomycetes</taxon>
        <taxon>Polyporales</taxon>
        <taxon>Meripilaceae</taxon>
        <taxon>Meripilus</taxon>
    </lineage>
</organism>
<dbReference type="InterPro" id="IPR008928">
    <property type="entry name" value="6-hairpin_glycosidase_sf"/>
</dbReference>
<dbReference type="Gene3D" id="1.50.10.20">
    <property type="match status" value="1"/>
</dbReference>
<comment type="caution">
    <text evidence="3">The sequence shown here is derived from an EMBL/GenBank/DDBJ whole genome shotgun (WGS) entry which is preliminary data.</text>
</comment>
<proteinExistence type="predicted"/>
<dbReference type="SUPFAM" id="SSF48208">
    <property type="entry name" value="Six-hairpin glycosidases"/>
    <property type="match status" value="1"/>
</dbReference>
<feature type="compositionally biased region" description="Polar residues" evidence="1">
    <location>
        <begin position="465"/>
        <end position="480"/>
    </location>
</feature>
<keyword evidence="4" id="KW-1185">Reference proteome</keyword>
<feature type="compositionally biased region" description="Polar residues" evidence="1">
    <location>
        <begin position="409"/>
        <end position="418"/>
    </location>
</feature>
<keyword evidence="2" id="KW-0732">Signal</keyword>
<evidence type="ECO:0000256" key="2">
    <source>
        <dbReference type="SAM" id="SignalP"/>
    </source>
</evidence>
<evidence type="ECO:0000256" key="1">
    <source>
        <dbReference type="SAM" id="MobiDB-lite"/>
    </source>
</evidence>
<dbReference type="AlphaFoldDB" id="A0AAD5YHS0"/>
<feature type="signal peptide" evidence="2">
    <location>
        <begin position="1"/>
        <end position="19"/>
    </location>
</feature>
<feature type="region of interest" description="Disordered" evidence="1">
    <location>
        <begin position="381"/>
        <end position="506"/>
    </location>
</feature>
<dbReference type="GO" id="GO:0005975">
    <property type="term" value="P:carbohydrate metabolic process"/>
    <property type="evidence" value="ECO:0007669"/>
    <property type="project" value="InterPro"/>
</dbReference>
<protein>
    <recommendedName>
        <fullName evidence="5">Glycoside hydrolase family 76 protein</fullName>
    </recommendedName>
</protein>
<evidence type="ECO:0000313" key="4">
    <source>
        <dbReference type="Proteomes" id="UP001212997"/>
    </source>
</evidence>
<feature type="chain" id="PRO_5042098190" description="Glycoside hydrolase family 76 protein" evidence="2">
    <location>
        <begin position="20"/>
        <end position="546"/>
    </location>
</feature>
<dbReference type="InterPro" id="IPR005198">
    <property type="entry name" value="Glyco_hydro_76"/>
</dbReference>
<dbReference type="Pfam" id="PF03663">
    <property type="entry name" value="Glyco_hydro_76"/>
    <property type="match status" value="1"/>
</dbReference>
<reference evidence="3" key="1">
    <citation type="submission" date="2022-07" db="EMBL/GenBank/DDBJ databases">
        <title>Genome Sequence of Physisporinus lineatus.</title>
        <authorList>
            <person name="Buettner E."/>
        </authorList>
    </citation>
    <scope>NUCLEOTIDE SEQUENCE</scope>
    <source>
        <strain evidence="3">VT162</strain>
    </source>
</reference>
<accession>A0AAD5YHS0</accession>
<feature type="region of interest" description="Disordered" evidence="1">
    <location>
        <begin position="316"/>
        <end position="345"/>
    </location>
</feature>
<dbReference type="Proteomes" id="UP001212997">
    <property type="component" value="Unassembled WGS sequence"/>
</dbReference>
<feature type="compositionally biased region" description="Polar residues" evidence="1">
    <location>
        <begin position="322"/>
        <end position="345"/>
    </location>
</feature>
<feature type="region of interest" description="Disordered" evidence="1">
    <location>
        <begin position="522"/>
        <end position="546"/>
    </location>
</feature>
<dbReference type="EMBL" id="JANAWD010000022">
    <property type="protein sequence ID" value="KAJ3490789.1"/>
    <property type="molecule type" value="Genomic_DNA"/>
</dbReference>
<gene>
    <name evidence="3" type="ORF">NLI96_g1197</name>
</gene>
<name>A0AAD5YHS0_9APHY</name>
<evidence type="ECO:0000313" key="3">
    <source>
        <dbReference type="EMBL" id="KAJ3490789.1"/>
    </source>
</evidence>